<evidence type="ECO:0000313" key="1">
    <source>
        <dbReference type="EMBL" id="CAD5124870.1"/>
    </source>
</evidence>
<reference evidence="1 2" key="1">
    <citation type="submission" date="2020-08" db="EMBL/GenBank/DDBJ databases">
        <authorList>
            <person name="Hejnol A."/>
        </authorList>
    </citation>
    <scope>NUCLEOTIDE SEQUENCE [LARGE SCALE GENOMIC DNA]</scope>
</reference>
<dbReference type="EMBL" id="CAJFCJ010000024">
    <property type="protein sequence ID" value="CAD5124870.1"/>
    <property type="molecule type" value="Genomic_DNA"/>
</dbReference>
<name>A0A7I8W9Q2_9ANNE</name>
<dbReference type="Proteomes" id="UP000549394">
    <property type="component" value="Unassembled WGS sequence"/>
</dbReference>
<sequence length="99" mass="11418">MIRKDAYFSELYLILISDALLLDEVILDLECFKVTFLTRLPHASSTCSTTACNLILKYFRNILIRAPLVRMNVPITMRKRMALMMTSRQSGREELSDGE</sequence>
<organism evidence="1 2">
    <name type="scientific">Dimorphilus gyrociliatus</name>
    <dbReference type="NCBI Taxonomy" id="2664684"/>
    <lineage>
        <taxon>Eukaryota</taxon>
        <taxon>Metazoa</taxon>
        <taxon>Spiralia</taxon>
        <taxon>Lophotrochozoa</taxon>
        <taxon>Annelida</taxon>
        <taxon>Polychaeta</taxon>
        <taxon>Polychaeta incertae sedis</taxon>
        <taxon>Dinophilidae</taxon>
        <taxon>Dimorphilus</taxon>
    </lineage>
</organism>
<dbReference type="AlphaFoldDB" id="A0A7I8W9Q2"/>
<accession>A0A7I8W9Q2</accession>
<comment type="caution">
    <text evidence="1">The sequence shown here is derived from an EMBL/GenBank/DDBJ whole genome shotgun (WGS) entry which is preliminary data.</text>
</comment>
<gene>
    <name evidence="1" type="ORF">DGYR_LOCUS12345</name>
</gene>
<proteinExistence type="predicted"/>
<keyword evidence="2" id="KW-1185">Reference proteome</keyword>
<protein>
    <submittedName>
        <fullName evidence="1">Uncharacterized protein</fullName>
    </submittedName>
</protein>
<evidence type="ECO:0000313" key="2">
    <source>
        <dbReference type="Proteomes" id="UP000549394"/>
    </source>
</evidence>